<name>A0A2C1LNE9_BACCE</name>
<evidence type="ECO:0008006" key="6">
    <source>
        <dbReference type="Google" id="ProtNLM"/>
    </source>
</evidence>
<dbReference type="Proteomes" id="UP000225766">
    <property type="component" value="Unassembled WGS sequence"/>
</dbReference>
<dbReference type="RefSeq" id="WP_098858884.1">
    <property type="nucleotide sequence ID" value="NZ_NUMG01000027.1"/>
</dbReference>
<dbReference type="AlphaFoldDB" id="A0A2C1LNE9"/>
<evidence type="ECO:0000256" key="2">
    <source>
        <dbReference type="SAM" id="MobiDB-lite"/>
    </source>
</evidence>
<dbReference type="InterPro" id="IPR029050">
    <property type="entry name" value="Immunoprotect_excell_Ig-like"/>
</dbReference>
<evidence type="ECO:0000256" key="3">
    <source>
        <dbReference type="SAM" id="SignalP"/>
    </source>
</evidence>
<evidence type="ECO:0000256" key="1">
    <source>
        <dbReference type="ARBA" id="ARBA00022729"/>
    </source>
</evidence>
<feature type="chain" id="PRO_5039683985" description="DUF4352 domain-containing protein" evidence="3">
    <location>
        <begin position="20"/>
        <end position="209"/>
    </location>
</feature>
<dbReference type="PROSITE" id="PS51257">
    <property type="entry name" value="PROKAR_LIPOPROTEIN"/>
    <property type="match status" value="1"/>
</dbReference>
<proteinExistence type="predicted"/>
<comment type="caution">
    <text evidence="4">The sequence shown here is derived from an EMBL/GenBank/DDBJ whole genome shotgun (WGS) entry which is preliminary data.</text>
</comment>
<accession>A0A2C1LNE9</accession>
<protein>
    <recommendedName>
        <fullName evidence="6">DUF4352 domain-containing protein</fullName>
    </recommendedName>
</protein>
<sequence>MRKKRYLSILLFSSILLSACGMSEKEKLDMIEEKGKSGAEKLNKDPESKKAEEQRKEEEQRQDKINSMRLKGDVLDKKNSILYIKDETISIGDYKYKIDNIAMQSTMKIGDEIKKAPEGKTYVTVAVRVTNNTSENLKMPALLLEIEGERFQDEARINEREIKEMDTSLGTYTYLINSNAFQEKLGTFKLNVDNKTFNITHPDNGFIEL</sequence>
<evidence type="ECO:0000313" key="4">
    <source>
        <dbReference type="EMBL" id="PGT99408.1"/>
    </source>
</evidence>
<gene>
    <name evidence="4" type="ORF">COD19_18975</name>
</gene>
<feature type="region of interest" description="Disordered" evidence="2">
    <location>
        <begin position="31"/>
        <end position="64"/>
    </location>
</feature>
<reference evidence="4 5" key="1">
    <citation type="submission" date="2017-09" db="EMBL/GenBank/DDBJ databases">
        <title>Large-scale bioinformatics analysis of Bacillus genomes uncovers conserved roles of natural products in bacterial physiology.</title>
        <authorList>
            <consortium name="Agbiome Team Llc"/>
            <person name="Bleich R.M."/>
            <person name="Grubbs K.J."/>
            <person name="Santa Maria K.C."/>
            <person name="Allen S.E."/>
            <person name="Farag S."/>
            <person name="Shank E.A."/>
            <person name="Bowers A."/>
        </authorList>
    </citation>
    <scope>NUCLEOTIDE SEQUENCE [LARGE SCALE GENOMIC DNA]</scope>
    <source>
        <strain evidence="4 5">AFS040105</strain>
    </source>
</reference>
<evidence type="ECO:0000313" key="5">
    <source>
        <dbReference type="Proteomes" id="UP000225766"/>
    </source>
</evidence>
<keyword evidence="1 3" id="KW-0732">Signal</keyword>
<feature type="signal peptide" evidence="3">
    <location>
        <begin position="1"/>
        <end position="19"/>
    </location>
</feature>
<dbReference type="EMBL" id="NUMG01000027">
    <property type="protein sequence ID" value="PGT99408.1"/>
    <property type="molecule type" value="Genomic_DNA"/>
</dbReference>
<organism evidence="4 5">
    <name type="scientific">Bacillus cereus</name>
    <dbReference type="NCBI Taxonomy" id="1396"/>
    <lineage>
        <taxon>Bacteria</taxon>
        <taxon>Bacillati</taxon>
        <taxon>Bacillota</taxon>
        <taxon>Bacilli</taxon>
        <taxon>Bacillales</taxon>
        <taxon>Bacillaceae</taxon>
        <taxon>Bacillus</taxon>
        <taxon>Bacillus cereus group</taxon>
    </lineage>
</organism>
<dbReference type="Gene3D" id="2.60.40.1240">
    <property type="match status" value="1"/>
</dbReference>